<accession>A0AAV7N0P9</accession>
<dbReference type="Proteomes" id="UP001066276">
    <property type="component" value="Chromosome 9"/>
</dbReference>
<proteinExistence type="predicted"/>
<dbReference type="EMBL" id="JANPWB010000013">
    <property type="protein sequence ID" value="KAJ1108520.1"/>
    <property type="molecule type" value="Genomic_DNA"/>
</dbReference>
<organism evidence="1 2">
    <name type="scientific">Pleurodeles waltl</name>
    <name type="common">Iberian ribbed newt</name>
    <dbReference type="NCBI Taxonomy" id="8319"/>
    <lineage>
        <taxon>Eukaryota</taxon>
        <taxon>Metazoa</taxon>
        <taxon>Chordata</taxon>
        <taxon>Craniata</taxon>
        <taxon>Vertebrata</taxon>
        <taxon>Euteleostomi</taxon>
        <taxon>Amphibia</taxon>
        <taxon>Batrachia</taxon>
        <taxon>Caudata</taxon>
        <taxon>Salamandroidea</taxon>
        <taxon>Salamandridae</taxon>
        <taxon>Pleurodelinae</taxon>
        <taxon>Pleurodeles</taxon>
    </lineage>
</organism>
<comment type="caution">
    <text evidence="1">The sequence shown here is derived from an EMBL/GenBank/DDBJ whole genome shotgun (WGS) entry which is preliminary data.</text>
</comment>
<keyword evidence="2" id="KW-1185">Reference proteome</keyword>
<reference evidence="1" key="1">
    <citation type="journal article" date="2022" name="bioRxiv">
        <title>Sequencing and chromosome-scale assembly of the giantPleurodeles waltlgenome.</title>
        <authorList>
            <person name="Brown T."/>
            <person name="Elewa A."/>
            <person name="Iarovenko S."/>
            <person name="Subramanian E."/>
            <person name="Araus A.J."/>
            <person name="Petzold A."/>
            <person name="Susuki M."/>
            <person name="Suzuki K.-i.T."/>
            <person name="Hayashi T."/>
            <person name="Toyoda A."/>
            <person name="Oliveira C."/>
            <person name="Osipova E."/>
            <person name="Leigh N.D."/>
            <person name="Simon A."/>
            <person name="Yun M.H."/>
        </authorList>
    </citation>
    <scope>NUCLEOTIDE SEQUENCE</scope>
    <source>
        <strain evidence="1">20211129_DDA</strain>
        <tissue evidence="1">Liver</tissue>
    </source>
</reference>
<evidence type="ECO:0000313" key="2">
    <source>
        <dbReference type="Proteomes" id="UP001066276"/>
    </source>
</evidence>
<sequence length="89" mass="10347">MDRMLERLDKHVESPDMVERCVSETEEEQVTASAAQKRMEKALLTLQAKTEDPEARSCHNNLIFLRLAQSTNISNIERFMEWLLLQIQG</sequence>
<name>A0AAV7N0P9_PLEWA</name>
<dbReference type="AlphaFoldDB" id="A0AAV7N0P9"/>
<evidence type="ECO:0000313" key="1">
    <source>
        <dbReference type="EMBL" id="KAJ1108520.1"/>
    </source>
</evidence>
<protein>
    <submittedName>
        <fullName evidence="1">Uncharacterized protein</fullName>
    </submittedName>
</protein>
<gene>
    <name evidence="1" type="ORF">NDU88_005896</name>
</gene>